<dbReference type="PRINTS" id="PR00702">
    <property type="entry name" value="ACRIFLAVINRP"/>
</dbReference>
<keyword evidence="6 9" id="KW-1133">Transmembrane helix</keyword>
<dbReference type="GO" id="GO:0005886">
    <property type="term" value="C:plasma membrane"/>
    <property type="evidence" value="ECO:0007669"/>
    <property type="project" value="UniProtKB-SubCell"/>
</dbReference>
<accession>A0A540VJ38</accession>
<comment type="subcellular location">
    <subcellularLocation>
        <location evidence="1 9">Cell membrane</location>
        <topology evidence="1 9">Multi-pass membrane protein</topology>
    </subcellularLocation>
</comment>
<evidence type="ECO:0000256" key="4">
    <source>
        <dbReference type="ARBA" id="ARBA00022692"/>
    </source>
</evidence>
<gene>
    <name evidence="9 13" type="primary">secD</name>
    <name evidence="13" type="ORF">FKZ61_05755</name>
</gene>
<dbReference type="InterPro" id="IPR048631">
    <property type="entry name" value="SecD_1st"/>
</dbReference>
<dbReference type="AlphaFoldDB" id="A0A540VJ38"/>
<keyword evidence="8 9" id="KW-0472">Membrane</keyword>
<dbReference type="GO" id="GO:0006605">
    <property type="term" value="P:protein targeting"/>
    <property type="evidence" value="ECO:0007669"/>
    <property type="project" value="UniProtKB-UniRule"/>
</dbReference>
<dbReference type="InterPro" id="IPR022646">
    <property type="entry name" value="SecD/SecF_CS"/>
</dbReference>
<dbReference type="Gene3D" id="1.20.1640.10">
    <property type="entry name" value="Multidrug efflux transporter AcrB transmembrane domain"/>
    <property type="match status" value="1"/>
</dbReference>
<dbReference type="PANTHER" id="PTHR30081:SF1">
    <property type="entry name" value="PROTEIN TRANSLOCASE SUBUNIT SECD"/>
    <property type="match status" value="1"/>
</dbReference>
<evidence type="ECO:0000256" key="9">
    <source>
        <dbReference type="HAMAP-Rule" id="MF_01463"/>
    </source>
</evidence>
<dbReference type="FunCoup" id="A0A540VJ38">
    <property type="interactions" value="138"/>
</dbReference>
<sequence>MRNNTIVLVLVILLSLFALYIVLPVPHPSWLERTGAAGQSDSPLGLKLGLDLQGGTQVLLEADLPEGQTPPEGTMDTAKIIVENRVNGLGVAEAVVQKQGESRIIVELPGVDNPDQAVETLRSTGQLEFVDPGGALLRQGMIINTTNHPTLAKDLKAEIDAGNAPPADIPYPDQVFQTVMTGEILRNAVATQDQFNQWQINFELTGQGSEQFYEYTRQHIGQPLAIVLDGRVLSAPTIQAAIRDSGVITGQFTREEAESLAVQMRYGALPVPLKVIDIRTIGASLGQDSVARSLQAGILGIVSVLLFMLLLYRLPGLLADVALVIYVILNLALFKLIPVTLTLAGIAGFILSVGMAVDANILIFERMKEELRSGRTVRLAVEAGFSRAWPAIRDGNLSTLISCAVLYWFGNTFGASVVKGFAVTLSIGVVLSMFTAVFITRTFMRAFLSGGGQKLLESRTLLNY</sequence>
<organism evidence="13 14">
    <name type="scientific">Litorilinea aerophila</name>
    <dbReference type="NCBI Taxonomy" id="1204385"/>
    <lineage>
        <taxon>Bacteria</taxon>
        <taxon>Bacillati</taxon>
        <taxon>Chloroflexota</taxon>
        <taxon>Caldilineae</taxon>
        <taxon>Caldilineales</taxon>
        <taxon>Caldilineaceae</taxon>
        <taxon>Litorilinea</taxon>
    </lineage>
</organism>
<dbReference type="InterPro" id="IPR022813">
    <property type="entry name" value="SecD/SecF_arch_bac"/>
</dbReference>
<evidence type="ECO:0000256" key="6">
    <source>
        <dbReference type="ARBA" id="ARBA00022989"/>
    </source>
</evidence>
<dbReference type="Pfam" id="PF02355">
    <property type="entry name" value="SecD_SecF_C"/>
    <property type="match status" value="1"/>
</dbReference>
<feature type="transmembrane region" description="Helical" evidence="9">
    <location>
        <begin position="317"/>
        <end position="337"/>
    </location>
</feature>
<evidence type="ECO:0000256" key="1">
    <source>
        <dbReference type="ARBA" id="ARBA00004651"/>
    </source>
</evidence>
<dbReference type="PANTHER" id="PTHR30081">
    <property type="entry name" value="PROTEIN-EXPORT MEMBRANE PROTEIN SEC"/>
    <property type="match status" value="1"/>
</dbReference>
<dbReference type="FunFam" id="1.20.1640.10:FF:000004">
    <property type="entry name" value="Protein translocase subunit SecD"/>
    <property type="match status" value="1"/>
</dbReference>
<comment type="subunit">
    <text evidence="9">Forms a complex with SecF. Part of the essential Sec protein translocation apparatus which comprises SecA, SecYEG and auxiliary proteins SecDF. Other proteins may also be involved.</text>
</comment>
<keyword evidence="2 9" id="KW-0813">Transport</keyword>
<dbReference type="NCBIfam" id="TIGR00916">
    <property type="entry name" value="2A0604s01"/>
    <property type="match status" value="1"/>
</dbReference>
<dbReference type="SUPFAM" id="SSF82866">
    <property type="entry name" value="Multidrug efflux transporter AcrB transmembrane domain"/>
    <property type="match status" value="1"/>
</dbReference>
<dbReference type="Gene3D" id="3.30.70.3400">
    <property type="match status" value="1"/>
</dbReference>
<evidence type="ECO:0000256" key="3">
    <source>
        <dbReference type="ARBA" id="ARBA00022475"/>
    </source>
</evidence>
<evidence type="ECO:0000256" key="7">
    <source>
        <dbReference type="ARBA" id="ARBA00023010"/>
    </source>
</evidence>
<comment type="function">
    <text evidence="9">Part of the Sec protein translocase complex. Interacts with the SecYEG preprotein conducting channel. SecDF uses the proton motive force (PMF) to complete protein translocation after the ATP-dependent function of SecA.</text>
</comment>
<evidence type="ECO:0000259" key="11">
    <source>
        <dbReference type="Pfam" id="PF21760"/>
    </source>
</evidence>
<name>A0A540VJ38_9CHLR</name>
<dbReference type="InParanoid" id="A0A540VJ38"/>
<reference evidence="13 14" key="1">
    <citation type="submission" date="2019-06" db="EMBL/GenBank/DDBJ databases">
        <title>Genome sequence of Litorilinea aerophila BAA-2444.</title>
        <authorList>
            <person name="Maclea K.S."/>
            <person name="Maurais E.G."/>
            <person name="Iannazzi L.C."/>
        </authorList>
    </citation>
    <scope>NUCLEOTIDE SEQUENCE [LARGE SCALE GENOMIC DNA]</scope>
    <source>
        <strain evidence="13 14">ATCC BAA-2444</strain>
    </source>
</reference>
<keyword evidence="3 9" id="KW-1003">Cell membrane</keyword>
<dbReference type="InterPro" id="IPR054384">
    <property type="entry name" value="SecDF_P1_head"/>
</dbReference>
<comment type="similarity">
    <text evidence="9">Belongs to the SecD/SecF family. SecD subfamily.</text>
</comment>
<dbReference type="InterPro" id="IPR001036">
    <property type="entry name" value="Acrflvin-R"/>
</dbReference>
<feature type="domain" description="Protein translocase subunit SecDF P1" evidence="11">
    <location>
        <begin position="75"/>
        <end position="131"/>
    </location>
</feature>
<feature type="transmembrane region" description="Helical" evidence="9">
    <location>
        <begin position="343"/>
        <end position="364"/>
    </location>
</feature>
<keyword evidence="14" id="KW-1185">Reference proteome</keyword>
<dbReference type="Pfam" id="PF21760">
    <property type="entry name" value="SecD_1st"/>
    <property type="match status" value="1"/>
</dbReference>
<comment type="caution">
    <text evidence="9">Lacks conserved residue(s) required for the propagation of feature annotation.</text>
</comment>
<dbReference type="GO" id="GO:0043952">
    <property type="term" value="P:protein transport by the Sec complex"/>
    <property type="evidence" value="ECO:0007669"/>
    <property type="project" value="UniProtKB-UniRule"/>
</dbReference>
<dbReference type="OrthoDB" id="9805019at2"/>
<dbReference type="Proteomes" id="UP000317371">
    <property type="component" value="Unassembled WGS sequence"/>
</dbReference>
<dbReference type="EMBL" id="VIGC01000006">
    <property type="protein sequence ID" value="TQE96766.1"/>
    <property type="molecule type" value="Genomic_DNA"/>
</dbReference>
<evidence type="ECO:0000313" key="13">
    <source>
        <dbReference type="EMBL" id="TQE96766.1"/>
    </source>
</evidence>
<keyword evidence="4 9" id="KW-0812">Transmembrane</keyword>
<dbReference type="Gene3D" id="3.30.1360.200">
    <property type="match status" value="1"/>
</dbReference>
<proteinExistence type="inferred from homology"/>
<evidence type="ECO:0000256" key="5">
    <source>
        <dbReference type="ARBA" id="ARBA00022927"/>
    </source>
</evidence>
<dbReference type="GO" id="GO:0065002">
    <property type="term" value="P:intracellular protein transmembrane transport"/>
    <property type="evidence" value="ECO:0007669"/>
    <property type="project" value="UniProtKB-UniRule"/>
</dbReference>
<evidence type="ECO:0000259" key="12">
    <source>
        <dbReference type="Pfam" id="PF22599"/>
    </source>
</evidence>
<feature type="transmembrane region" description="Helical" evidence="9">
    <location>
        <begin position="421"/>
        <end position="439"/>
    </location>
</feature>
<dbReference type="InterPro" id="IPR005791">
    <property type="entry name" value="SecD"/>
</dbReference>
<evidence type="ECO:0000256" key="8">
    <source>
        <dbReference type="ARBA" id="ARBA00023136"/>
    </source>
</evidence>
<dbReference type="GO" id="GO:0015450">
    <property type="term" value="F:protein-transporting ATPase activity"/>
    <property type="evidence" value="ECO:0007669"/>
    <property type="project" value="InterPro"/>
</dbReference>
<evidence type="ECO:0000313" key="14">
    <source>
        <dbReference type="Proteomes" id="UP000317371"/>
    </source>
</evidence>
<evidence type="ECO:0000256" key="2">
    <source>
        <dbReference type="ARBA" id="ARBA00022448"/>
    </source>
</evidence>
<comment type="caution">
    <text evidence="13">The sequence shown here is derived from an EMBL/GenBank/DDBJ whole genome shotgun (WGS) entry which is preliminary data.</text>
</comment>
<dbReference type="Pfam" id="PF07549">
    <property type="entry name" value="Sec_GG"/>
    <property type="match status" value="1"/>
</dbReference>
<protein>
    <recommendedName>
        <fullName evidence="9">Protein translocase subunit SecD</fullName>
    </recommendedName>
</protein>
<feature type="domain" description="SecDF P1 head subdomain" evidence="12">
    <location>
        <begin position="177"/>
        <end position="271"/>
    </location>
</feature>
<keyword evidence="7 9" id="KW-0811">Translocation</keyword>
<feature type="domain" description="Protein export membrane protein SecD/SecF C-terminal" evidence="10">
    <location>
        <begin position="274"/>
        <end position="445"/>
    </location>
</feature>
<evidence type="ECO:0000259" key="10">
    <source>
        <dbReference type="Pfam" id="PF02355"/>
    </source>
</evidence>
<keyword evidence="5 9" id="KW-0653">Protein transport</keyword>
<dbReference type="InterPro" id="IPR055344">
    <property type="entry name" value="SecD_SecF_C_bact"/>
</dbReference>
<dbReference type="InterPro" id="IPR048634">
    <property type="entry name" value="SecD_SecF_C"/>
</dbReference>
<dbReference type="HAMAP" id="MF_01463_B">
    <property type="entry name" value="SecD_B"/>
    <property type="match status" value="1"/>
</dbReference>
<dbReference type="RefSeq" id="WP_141609138.1">
    <property type="nucleotide sequence ID" value="NZ_VIGC02000006.1"/>
</dbReference>
<dbReference type="NCBIfam" id="TIGR01129">
    <property type="entry name" value="secD"/>
    <property type="match status" value="1"/>
</dbReference>
<dbReference type="Pfam" id="PF22599">
    <property type="entry name" value="SecDF_P1_head"/>
    <property type="match status" value="1"/>
</dbReference>